<feature type="compositionally biased region" description="Pro residues" evidence="3">
    <location>
        <begin position="116"/>
        <end position="131"/>
    </location>
</feature>
<dbReference type="OMA" id="NQPCAPC"/>
<keyword evidence="6" id="KW-1185">Reference proteome</keyword>
<dbReference type="PANTHER" id="PTHR31001:SF90">
    <property type="entry name" value="CENTROMERE DNA-BINDING PROTEIN COMPLEX CBF3 SUBUNIT B"/>
    <property type="match status" value="1"/>
</dbReference>
<keyword evidence="2" id="KW-0539">Nucleus</keyword>
<organism evidence="5 6">
    <name type="scientific">Armillaria ostoyae</name>
    <name type="common">Armillaria root rot fungus</name>
    <dbReference type="NCBI Taxonomy" id="47428"/>
    <lineage>
        <taxon>Eukaryota</taxon>
        <taxon>Fungi</taxon>
        <taxon>Dikarya</taxon>
        <taxon>Basidiomycota</taxon>
        <taxon>Agaricomycotina</taxon>
        <taxon>Agaricomycetes</taxon>
        <taxon>Agaricomycetidae</taxon>
        <taxon>Agaricales</taxon>
        <taxon>Marasmiineae</taxon>
        <taxon>Physalacriaceae</taxon>
        <taxon>Armillaria</taxon>
    </lineage>
</organism>
<dbReference type="PANTHER" id="PTHR31001">
    <property type="entry name" value="UNCHARACTERIZED TRANSCRIPTIONAL REGULATORY PROTEIN"/>
    <property type="match status" value="1"/>
</dbReference>
<dbReference type="PROSITE" id="PS50048">
    <property type="entry name" value="ZN2_CY6_FUNGAL_2"/>
    <property type="match status" value="1"/>
</dbReference>
<evidence type="ECO:0000313" key="6">
    <source>
        <dbReference type="Proteomes" id="UP000219338"/>
    </source>
</evidence>
<dbReference type="CDD" id="cd00067">
    <property type="entry name" value="GAL4"/>
    <property type="match status" value="1"/>
</dbReference>
<dbReference type="EMBL" id="FUEG01000032">
    <property type="protein sequence ID" value="SJL15951.1"/>
    <property type="molecule type" value="Genomic_DNA"/>
</dbReference>
<dbReference type="STRING" id="47428.A0A284S4L7"/>
<dbReference type="AlphaFoldDB" id="A0A284S4L7"/>
<feature type="domain" description="Zn(2)-C6 fungal-type" evidence="4">
    <location>
        <begin position="43"/>
        <end position="74"/>
    </location>
</feature>
<evidence type="ECO:0000256" key="2">
    <source>
        <dbReference type="ARBA" id="ARBA00023242"/>
    </source>
</evidence>
<comment type="subcellular location">
    <subcellularLocation>
        <location evidence="1">Nucleus</location>
    </subcellularLocation>
</comment>
<dbReference type="SMART" id="SM00066">
    <property type="entry name" value="GAL4"/>
    <property type="match status" value="1"/>
</dbReference>
<evidence type="ECO:0000256" key="3">
    <source>
        <dbReference type="SAM" id="MobiDB-lite"/>
    </source>
</evidence>
<reference evidence="6" key="1">
    <citation type="journal article" date="2017" name="Nat. Ecol. Evol.">
        <title>Genome expansion and lineage-specific genetic innovations in the forest pathogenic fungi Armillaria.</title>
        <authorList>
            <person name="Sipos G."/>
            <person name="Prasanna A.N."/>
            <person name="Walter M.C."/>
            <person name="O'Connor E."/>
            <person name="Balint B."/>
            <person name="Krizsan K."/>
            <person name="Kiss B."/>
            <person name="Hess J."/>
            <person name="Varga T."/>
            <person name="Slot J."/>
            <person name="Riley R."/>
            <person name="Boka B."/>
            <person name="Rigling D."/>
            <person name="Barry K."/>
            <person name="Lee J."/>
            <person name="Mihaltcheva S."/>
            <person name="LaButti K."/>
            <person name="Lipzen A."/>
            <person name="Waldron R."/>
            <person name="Moloney N.M."/>
            <person name="Sperisen C."/>
            <person name="Kredics L."/>
            <person name="Vagvoelgyi C."/>
            <person name="Patrignani A."/>
            <person name="Fitzpatrick D."/>
            <person name="Nagy I."/>
            <person name="Doyle S."/>
            <person name="Anderson J.B."/>
            <person name="Grigoriev I.V."/>
            <person name="Gueldener U."/>
            <person name="Muensterkoetter M."/>
            <person name="Nagy L.G."/>
        </authorList>
    </citation>
    <scope>NUCLEOTIDE SEQUENCE [LARGE SCALE GENOMIC DNA]</scope>
    <source>
        <strain evidence="6">C18/9</strain>
    </source>
</reference>
<dbReference type="GO" id="GO:0008270">
    <property type="term" value="F:zinc ion binding"/>
    <property type="evidence" value="ECO:0007669"/>
    <property type="project" value="InterPro"/>
</dbReference>
<dbReference type="Gene3D" id="4.10.240.10">
    <property type="entry name" value="Zn(2)-C6 fungal-type DNA-binding domain"/>
    <property type="match status" value="1"/>
</dbReference>
<evidence type="ECO:0000256" key="1">
    <source>
        <dbReference type="ARBA" id="ARBA00004123"/>
    </source>
</evidence>
<dbReference type="Pfam" id="PF00172">
    <property type="entry name" value="Zn_clus"/>
    <property type="match status" value="1"/>
</dbReference>
<dbReference type="PROSITE" id="PS00463">
    <property type="entry name" value="ZN2_CY6_FUNGAL_1"/>
    <property type="match status" value="1"/>
</dbReference>
<evidence type="ECO:0000259" key="4">
    <source>
        <dbReference type="PROSITE" id="PS50048"/>
    </source>
</evidence>
<protein>
    <recommendedName>
        <fullName evidence="4">Zn(2)-C6 fungal-type domain-containing protein</fullName>
    </recommendedName>
</protein>
<proteinExistence type="predicted"/>
<dbReference type="InterPro" id="IPR050613">
    <property type="entry name" value="Sec_Metabolite_Reg"/>
</dbReference>
<dbReference type="OrthoDB" id="3362851at2759"/>
<gene>
    <name evidence="5" type="ORF">ARMOST_19463</name>
</gene>
<dbReference type="InterPro" id="IPR001138">
    <property type="entry name" value="Zn2Cys6_DnaBD"/>
</dbReference>
<dbReference type="GO" id="GO:0000981">
    <property type="term" value="F:DNA-binding transcription factor activity, RNA polymerase II-specific"/>
    <property type="evidence" value="ECO:0007669"/>
    <property type="project" value="InterPro"/>
</dbReference>
<name>A0A284S4L7_ARMOS</name>
<sequence length="238" mass="27112">MLPSIRQLHPYLPSSSTGEGEGEGGESGGDEPKKKKRRRQALSCTECKRRKIRCDRNQPCAPCVRRGEQSRCLWNVVEPAEKYATRAEYDELKARVEQLEALVERLTQSQTQTQPQPQPGPPPPFISPPPQPKNWEALTFLVLGGRQRCSRRLHRSHRLGGTPAPDPLLIQLTSPRTPRIRPIRTPVRLRRTHLIHNRRSLRLEYPLPPLPRLLIHHQTRRPHRPLGAIATPSGGNHL</sequence>
<accession>A0A284S4L7</accession>
<dbReference type="SUPFAM" id="SSF57701">
    <property type="entry name" value="Zn2/Cys6 DNA-binding domain"/>
    <property type="match status" value="1"/>
</dbReference>
<dbReference type="GO" id="GO:0005634">
    <property type="term" value="C:nucleus"/>
    <property type="evidence" value="ECO:0007669"/>
    <property type="project" value="UniProtKB-SubCell"/>
</dbReference>
<feature type="region of interest" description="Disordered" evidence="3">
    <location>
        <begin position="107"/>
        <end position="131"/>
    </location>
</feature>
<feature type="region of interest" description="Disordered" evidence="3">
    <location>
        <begin position="1"/>
        <end position="43"/>
    </location>
</feature>
<dbReference type="InterPro" id="IPR036864">
    <property type="entry name" value="Zn2-C6_fun-type_DNA-bd_sf"/>
</dbReference>
<evidence type="ECO:0000313" key="5">
    <source>
        <dbReference type="EMBL" id="SJL15951.1"/>
    </source>
</evidence>
<dbReference type="Proteomes" id="UP000219338">
    <property type="component" value="Unassembled WGS sequence"/>
</dbReference>